<keyword evidence="4" id="KW-1185">Reference proteome</keyword>
<dbReference type="NCBIfam" id="TIGR00654">
    <property type="entry name" value="PhzF_family"/>
    <property type="match status" value="1"/>
</dbReference>
<organism evidence="3 4">
    <name type="scientific">Thermosipho melanesiensis</name>
    <dbReference type="NCBI Taxonomy" id="46541"/>
    <lineage>
        <taxon>Bacteria</taxon>
        <taxon>Thermotogati</taxon>
        <taxon>Thermotogota</taxon>
        <taxon>Thermotogae</taxon>
        <taxon>Thermotogales</taxon>
        <taxon>Fervidobacteriaceae</taxon>
        <taxon>Thermosipho</taxon>
    </lineage>
</organism>
<gene>
    <name evidence="3" type="ORF">BW47_04100</name>
</gene>
<evidence type="ECO:0000256" key="1">
    <source>
        <dbReference type="ARBA" id="ARBA00008270"/>
    </source>
</evidence>
<proteinExistence type="inferred from homology"/>
<keyword evidence="2" id="KW-0413">Isomerase</keyword>
<comment type="similarity">
    <text evidence="1">Belongs to the PhzF family.</text>
</comment>
<dbReference type="Gene3D" id="3.10.310.10">
    <property type="entry name" value="Diaminopimelate Epimerase, Chain A, domain 1"/>
    <property type="match status" value="2"/>
</dbReference>
<reference evidence="3 4" key="1">
    <citation type="submission" date="2014-02" db="EMBL/GenBank/DDBJ databases">
        <title>Diversity of Thermotogales isolates from hydrothermal vents.</title>
        <authorList>
            <person name="Haverkamp T.H.A."/>
            <person name="Lossouarn J."/>
            <person name="Geslin C."/>
            <person name="Nesbo C.L."/>
        </authorList>
    </citation>
    <scope>NUCLEOTIDE SEQUENCE [LARGE SCALE GENOMIC DNA]</scope>
    <source>
        <strain evidence="3 4">431</strain>
    </source>
</reference>
<accession>A0ABN4UUC4</accession>
<name>A0ABN4UUC4_9BACT</name>
<dbReference type="PANTHER" id="PTHR13774">
    <property type="entry name" value="PHENAZINE BIOSYNTHESIS PROTEIN"/>
    <property type="match status" value="1"/>
</dbReference>
<sequence>MDFFIVDTFTDKPFKGNPAAVVILNTDISKDTKQNLAKEIGFSETAFVKIKDEISIEYFTPINEIDLCGHATIATLHVLKENKFINGKNIKINTNVGKLNTFFKDGIIFMEQAKPKLGKIVKERDKITKMLGLKIGDLDGKFPIQKAFTGIWDLMIPIKSKKALFEISPDFEKIEKFCKENNIVSFHAFTLDEENAAANTRNFSPLYGINEESATGTSNGALAYYLYFYKTLKKEKIYKIIQGESMNRKSEIYVKITEKDIINVGGKAKTILFGMLKI</sequence>
<protein>
    <submittedName>
        <fullName evidence="3">Epimerase</fullName>
    </submittedName>
</protein>
<dbReference type="PANTHER" id="PTHR13774:SF39">
    <property type="entry name" value="BIOSYNTHESIS PROTEIN, PUTATIVE-RELATED"/>
    <property type="match status" value="1"/>
</dbReference>
<dbReference type="Pfam" id="PF02567">
    <property type="entry name" value="PhzC-PhzF"/>
    <property type="match status" value="1"/>
</dbReference>
<dbReference type="PIRSF" id="PIRSF016184">
    <property type="entry name" value="PhzC_PhzF"/>
    <property type="match status" value="1"/>
</dbReference>
<evidence type="ECO:0000313" key="3">
    <source>
        <dbReference type="EMBL" id="APT73763.1"/>
    </source>
</evidence>
<evidence type="ECO:0000256" key="2">
    <source>
        <dbReference type="ARBA" id="ARBA00023235"/>
    </source>
</evidence>
<dbReference type="RefSeq" id="WP_012056984.1">
    <property type="nucleotide sequence ID" value="NZ_CP007389.1"/>
</dbReference>
<dbReference type="EMBL" id="CP007389">
    <property type="protein sequence ID" value="APT73763.1"/>
    <property type="molecule type" value="Genomic_DNA"/>
</dbReference>
<dbReference type="SUPFAM" id="SSF54506">
    <property type="entry name" value="Diaminopimelate epimerase-like"/>
    <property type="match status" value="1"/>
</dbReference>
<dbReference type="InterPro" id="IPR003719">
    <property type="entry name" value="Phenazine_PhzF-like"/>
</dbReference>
<dbReference type="Proteomes" id="UP000185490">
    <property type="component" value="Chromosome"/>
</dbReference>
<evidence type="ECO:0000313" key="4">
    <source>
        <dbReference type="Proteomes" id="UP000185490"/>
    </source>
</evidence>